<proteinExistence type="predicted"/>
<sequence length="62" mass="6876">DLCFFWISSRPLILLETGGIANLALQGSSGSGYEWFWACCRQKNGRKRVKAKGREKGVAGEQ</sequence>
<accession>A0A699RVD8</accession>
<protein>
    <submittedName>
        <fullName evidence="1">Uncharacterized protein</fullName>
    </submittedName>
</protein>
<dbReference type="AlphaFoldDB" id="A0A699RVD8"/>
<comment type="caution">
    <text evidence="1">The sequence shown here is derived from an EMBL/GenBank/DDBJ whole genome shotgun (WGS) entry which is preliminary data.</text>
</comment>
<gene>
    <name evidence="1" type="ORF">Tci_861553</name>
</gene>
<organism evidence="1">
    <name type="scientific">Tanacetum cinerariifolium</name>
    <name type="common">Dalmatian daisy</name>
    <name type="synonym">Chrysanthemum cinerariifolium</name>
    <dbReference type="NCBI Taxonomy" id="118510"/>
    <lineage>
        <taxon>Eukaryota</taxon>
        <taxon>Viridiplantae</taxon>
        <taxon>Streptophyta</taxon>
        <taxon>Embryophyta</taxon>
        <taxon>Tracheophyta</taxon>
        <taxon>Spermatophyta</taxon>
        <taxon>Magnoliopsida</taxon>
        <taxon>eudicotyledons</taxon>
        <taxon>Gunneridae</taxon>
        <taxon>Pentapetalae</taxon>
        <taxon>asterids</taxon>
        <taxon>campanulids</taxon>
        <taxon>Asterales</taxon>
        <taxon>Asteraceae</taxon>
        <taxon>Asteroideae</taxon>
        <taxon>Anthemideae</taxon>
        <taxon>Anthemidinae</taxon>
        <taxon>Tanacetum</taxon>
    </lineage>
</organism>
<reference evidence="1" key="1">
    <citation type="journal article" date="2019" name="Sci. Rep.">
        <title>Draft genome of Tanacetum cinerariifolium, the natural source of mosquito coil.</title>
        <authorList>
            <person name="Yamashiro T."/>
            <person name="Shiraishi A."/>
            <person name="Satake H."/>
            <person name="Nakayama K."/>
        </authorList>
    </citation>
    <scope>NUCLEOTIDE SEQUENCE</scope>
</reference>
<evidence type="ECO:0000313" key="1">
    <source>
        <dbReference type="EMBL" id="GFC89583.1"/>
    </source>
</evidence>
<feature type="non-terminal residue" evidence="1">
    <location>
        <position position="1"/>
    </location>
</feature>
<name>A0A699RVD8_TANCI</name>
<dbReference type="EMBL" id="BKCJ011121664">
    <property type="protein sequence ID" value="GFC89583.1"/>
    <property type="molecule type" value="Genomic_DNA"/>
</dbReference>